<dbReference type="GO" id="GO:0004803">
    <property type="term" value="F:transposase activity"/>
    <property type="evidence" value="ECO:0007669"/>
    <property type="project" value="InterPro"/>
</dbReference>
<feature type="domain" description="Tn3 transposase DDE" evidence="1">
    <location>
        <begin position="11"/>
        <end position="103"/>
    </location>
</feature>
<proteinExistence type="predicted"/>
<dbReference type="InterPro" id="IPR002513">
    <property type="entry name" value="Tn3_Tnp_DDE_dom"/>
</dbReference>
<gene>
    <name evidence="2" type="ORF">CHRY9393_02545</name>
</gene>
<evidence type="ECO:0000313" key="3">
    <source>
        <dbReference type="Proteomes" id="UP000445309"/>
    </source>
</evidence>
<dbReference type="AlphaFoldDB" id="A0A6N4XSQ3"/>
<dbReference type="GO" id="GO:0006313">
    <property type="term" value="P:DNA transposition"/>
    <property type="evidence" value="ECO:0007669"/>
    <property type="project" value="InterPro"/>
</dbReference>
<organism evidence="2 3">
    <name type="scientific">Chryseobacterium fistulae</name>
    <dbReference type="NCBI Taxonomy" id="2675058"/>
    <lineage>
        <taxon>Bacteria</taxon>
        <taxon>Pseudomonadati</taxon>
        <taxon>Bacteroidota</taxon>
        <taxon>Flavobacteriia</taxon>
        <taxon>Flavobacteriales</taxon>
        <taxon>Weeksellaceae</taxon>
        <taxon>Chryseobacterium group</taxon>
        <taxon>Chryseobacterium</taxon>
    </lineage>
</organism>
<reference evidence="2 3" key="1">
    <citation type="submission" date="2020-01" db="EMBL/GenBank/DDBJ databases">
        <authorList>
            <person name="Rodrigo-Torres L."/>
            <person name="Arahal R. D."/>
            <person name="Lucena T."/>
        </authorList>
    </citation>
    <scope>NUCLEOTIDE SEQUENCE [LARGE SCALE GENOMIC DNA]</scope>
    <source>
        <strain evidence="2 3">CECT 9393</strain>
    </source>
</reference>
<evidence type="ECO:0000313" key="2">
    <source>
        <dbReference type="EMBL" id="CAA7390244.1"/>
    </source>
</evidence>
<dbReference type="Pfam" id="PF01526">
    <property type="entry name" value="DDE_Tnp_Tn3"/>
    <property type="match status" value="1"/>
</dbReference>
<dbReference type="EMBL" id="CACVBY010000064">
    <property type="protein sequence ID" value="CAA7390244.1"/>
    <property type="molecule type" value="Genomic_DNA"/>
</dbReference>
<keyword evidence="3" id="KW-1185">Reference proteome</keyword>
<accession>A0A6N4XSQ3</accession>
<protein>
    <recommendedName>
        <fullName evidence="1">Tn3 transposase DDE domain-containing protein</fullName>
    </recommendedName>
</protein>
<sequence length="108" mass="12877">MVNFSRFYTNERDIHSATCKSEEFNDFLQWVMFGNNGLIAENIRHEQQKVIKYNHLVANMIILYITMTNVIREFTQDGLQIDAERLAATSPFQRENINRFGTYFPRHR</sequence>
<evidence type="ECO:0000259" key="1">
    <source>
        <dbReference type="Pfam" id="PF01526"/>
    </source>
</evidence>
<name>A0A6N4XSQ3_9FLAO</name>
<dbReference type="RefSeq" id="WP_162073599.1">
    <property type="nucleotide sequence ID" value="NZ_CACVBY010000064.1"/>
</dbReference>
<dbReference type="Proteomes" id="UP000445309">
    <property type="component" value="Unassembled WGS sequence"/>
</dbReference>